<dbReference type="EMBL" id="BLKC01000021">
    <property type="protein sequence ID" value="GFF33342.1"/>
    <property type="molecule type" value="Genomic_DNA"/>
</dbReference>
<keyword evidence="2 5" id="KW-0812">Transmembrane</keyword>
<organism evidence="6 7">
    <name type="scientific">Aspergillus udagawae</name>
    <dbReference type="NCBI Taxonomy" id="91492"/>
    <lineage>
        <taxon>Eukaryota</taxon>
        <taxon>Fungi</taxon>
        <taxon>Dikarya</taxon>
        <taxon>Ascomycota</taxon>
        <taxon>Pezizomycotina</taxon>
        <taxon>Eurotiomycetes</taxon>
        <taxon>Eurotiomycetidae</taxon>
        <taxon>Eurotiales</taxon>
        <taxon>Aspergillaceae</taxon>
        <taxon>Aspergillus</taxon>
        <taxon>Aspergillus subgen. Fumigati</taxon>
    </lineage>
</organism>
<gene>
    <name evidence="6" type="ORF">IFM46972_03860</name>
</gene>
<feature type="transmembrane region" description="Helical" evidence="5">
    <location>
        <begin position="129"/>
        <end position="153"/>
    </location>
</feature>
<proteinExistence type="predicted"/>
<evidence type="ECO:0000256" key="5">
    <source>
        <dbReference type="SAM" id="Phobius"/>
    </source>
</evidence>
<evidence type="ECO:0000313" key="7">
    <source>
        <dbReference type="Proteomes" id="UP000465221"/>
    </source>
</evidence>
<dbReference type="GO" id="GO:0022857">
    <property type="term" value="F:transmembrane transporter activity"/>
    <property type="evidence" value="ECO:0007669"/>
    <property type="project" value="TreeGrafter"/>
</dbReference>
<evidence type="ECO:0000256" key="3">
    <source>
        <dbReference type="ARBA" id="ARBA00022989"/>
    </source>
</evidence>
<dbReference type="PANTHER" id="PTHR23501:SF43">
    <property type="entry name" value="MULTIDRUG TRANSPORTER, PUTATIVE (AFU_ORTHOLOGUE AFUA_6G03040)-RELATED"/>
    <property type="match status" value="1"/>
</dbReference>
<protein>
    <submittedName>
        <fullName evidence="6">Vacuolar basic amino acid transporter 2</fullName>
    </submittedName>
</protein>
<evidence type="ECO:0000256" key="2">
    <source>
        <dbReference type="ARBA" id="ARBA00022692"/>
    </source>
</evidence>
<reference evidence="6 7" key="1">
    <citation type="submission" date="2020-01" db="EMBL/GenBank/DDBJ databases">
        <title>Draft genome sequence of Aspergillus udagawae IFM 46972.</title>
        <authorList>
            <person name="Takahashi H."/>
            <person name="Yaguchi T."/>
        </authorList>
    </citation>
    <scope>NUCLEOTIDE SEQUENCE [LARGE SCALE GENOMIC DNA]</scope>
    <source>
        <strain evidence="6 7">IFM 46972</strain>
    </source>
</reference>
<comment type="caution">
    <text evidence="6">The sequence shown here is derived from an EMBL/GenBank/DDBJ whole genome shotgun (WGS) entry which is preliminary data.</text>
</comment>
<dbReference type="InterPro" id="IPR036259">
    <property type="entry name" value="MFS_trans_sf"/>
</dbReference>
<evidence type="ECO:0000256" key="1">
    <source>
        <dbReference type="ARBA" id="ARBA00004141"/>
    </source>
</evidence>
<dbReference type="AlphaFoldDB" id="A0A8H3NJW0"/>
<name>A0A8H3NJW0_9EURO</name>
<evidence type="ECO:0000313" key="6">
    <source>
        <dbReference type="EMBL" id="GFF33342.1"/>
    </source>
</evidence>
<keyword evidence="4 5" id="KW-0472">Membrane</keyword>
<dbReference type="Gene3D" id="1.20.1250.20">
    <property type="entry name" value="MFS general substrate transporter like domains"/>
    <property type="match status" value="1"/>
</dbReference>
<dbReference type="GO" id="GO:0005886">
    <property type="term" value="C:plasma membrane"/>
    <property type="evidence" value="ECO:0007669"/>
    <property type="project" value="TreeGrafter"/>
</dbReference>
<feature type="transmembrane region" description="Helical" evidence="5">
    <location>
        <begin position="40"/>
        <end position="58"/>
    </location>
</feature>
<feature type="transmembrane region" description="Helical" evidence="5">
    <location>
        <begin position="99"/>
        <end position="122"/>
    </location>
</feature>
<comment type="subcellular location">
    <subcellularLocation>
        <location evidence="1">Membrane</location>
        <topology evidence="1">Multi-pass membrane protein</topology>
    </subcellularLocation>
</comment>
<dbReference type="SUPFAM" id="SSF103473">
    <property type="entry name" value="MFS general substrate transporter"/>
    <property type="match status" value="1"/>
</dbReference>
<feature type="transmembrane region" description="Helical" evidence="5">
    <location>
        <begin position="65"/>
        <end position="87"/>
    </location>
</feature>
<feature type="transmembrane region" description="Helical" evidence="5">
    <location>
        <begin position="205"/>
        <end position="221"/>
    </location>
</feature>
<dbReference type="Proteomes" id="UP000465221">
    <property type="component" value="Unassembled WGS sequence"/>
</dbReference>
<accession>A0A8H3NJW0</accession>
<sequence length="231" mass="24831">MGDALGSFATGPPLTVCVINLPQRFQTVNGSSPIGAGVKLLSFALSCPLGIMACSFSAGRLRVPFCYIALFGMICQVLGLFLFSGIASTTQLWVPQFGYLVLAGLGVGLTVGTFTMLAPLVVDKKDQSIALGIGLQLRMLGGVLGVAASTAILNHYLTSRLSSMIRPEELTALLKTTEAIRTFSPEIQIRVREIYAMAYSMQVKLSASFSVAQLLAIAMIWRRQNIRYSKQ</sequence>
<evidence type="ECO:0000256" key="4">
    <source>
        <dbReference type="ARBA" id="ARBA00023136"/>
    </source>
</evidence>
<keyword evidence="3 5" id="KW-1133">Transmembrane helix</keyword>
<dbReference type="PANTHER" id="PTHR23501">
    <property type="entry name" value="MAJOR FACILITATOR SUPERFAMILY"/>
    <property type="match status" value="1"/>
</dbReference>